<dbReference type="PANTHER" id="PTHR15415">
    <property type="entry name" value="MITOFILIN"/>
    <property type="match status" value="1"/>
</dbReference>
<dbReference type="InterPro" id="IPR019133">
    <property type="entry name" value="MIC60"/>
</dbReference>
<comment type="similarity">
    <text evidence="1 7">Belongs to the MICOS complex subunit Mic60 family.</text>
</comment>
<organism evidence="10 11">
    <name type="scientific">Pinctada imbricata</name>
    <name type="common">Atlantic pearl-oyster</name>
    <name type="synonym">Pinctada martensii</name>
    <dbReference type="NCBI Taxonomy" id="66713"/>
    <lineage>
        <taxon>Eukaryota</taxon>
        <taxon>Metazoa</taxon>
        <taxon>Spiralia</taxon>
        <taxon>Lophotrochozoa</taxon>
        <taxon>Mollusca</taxon>
        <taxon>Bivalvia</taxon>
        <taxon>Autobranchia</taxon>
        <taxon>Pteriomorphia</taxon>
        <taxon>Pterioida</taxon>
        <taxon>Pterioidea</taxon>
        <taxon>Pteriidae</taxon>
        <taxon>Pinctada</taxon>
    </lineage>
</organism>
<comment type="caution">
    <text evidence="10">The sequence shown here is derived from an EMBL/GenBank/DDBJ whole genome shotgun (WGS) entry which is preliminary data.</text>
</comment>
<keyword evidence="8" id="KW-0175">Coiled coil</keyword>
<protein>
    <recommendedName>
        <fullName evidence="7">MICOS complex subunit MIC60</fullName>
    </recommendedName>
    <alternativeName>
        <fullName evidence="7">Mitofilin</fullName>
    </alternativeName>
</protein>
<keyword evidence="2 7" id="KW-0812">Transmembrane</keyword>
<evidence type="ECO:0000256" key="5">
    <source>
        <dbReference type="ARBA" id="ARBA00023128"/>
    </source>
</evidence>
<keyword evidence="6" id="KW-0472">Membrane</keyword>
<reference evidence="10" key="1">
    <citation type="submission" date="2019-08" db="EMBL/GenBank/DDBJ databases">
        <title>The improved chromosome-level genome for the pearl oyster Pinctada fucata martensii using PacBio sequencing and Hi-C.</title>
        <authorList>
            <person name="Zheng Z."/>
        </authorList>
    </citation>
    <scope>NUCLEOTIDE SEQUENCE</scope>
    <source>
        <strain evidence="10">ZZ-2019</strain>
        <tissue evidence="10">Adductor muscle</tissue>
    </source>
</reference>
<dbReference type="AlphaFoldDB" id="A0AA89BTY4"/>
<gene>
    <name evidence="10" type="ORF">FSP39_002946</name>
</gene>
<evidence type="ECO:0000256" key="4">
    <source>
        <dbReference type="ARBA" id="ARBA00022989"/>
    </source>
</evidence>
<keyword evidence="11" id="KW-1185">Reference proteome</keyword>
<dbReference type="EMBL" id="VSWD01000008">
    <property type="protein sequence ID" value="KAK3094531.1"/>
    <property type="molecule type" value="Genomic_DNA"/>
</dbReference>
<evidence type="ECO:0000313" key="11">
    <source>
        <dbReference type="Proteomes" id="UP001186944"/>
    </source>
</evidence>
<evidence type="ECO:0000256" key="3">
    <source>
        <dbReference type="ARBA" id="ARBA00022792"/>
    </source>
</evidence>
<keyword evidence="4" id="KW-1133">Transmembrane helix</keyword>
<dbReference type="PANTHER" id="PTHR15415:SF7">
    <property type="entry name" value="MICOS COMPLEX SUBUNIT MIC60"/>
    <property type="match status" value="1"/>
</dbReference>
<dbReference type="GO" id="GO:0061617">
    <property type="term" value="C:MICOS complex"/>
    <property type="evidence" value="ECO:0007669"/>
    <property type="project" value="TreeGrafter"/>
</dbReference>
<feature type="compositionally biased region" description="Basic and acidic residues" evidence="9">
    <location>
        <begin position="183"/>
        <end position="215"/>
    </location>
</feature>
<keyword evidence="3 7" id="KW-0999">Mitochondrion inner membrane</keyword>
<evidence type="ECO:0000313" key="10">
    <source>
        <dbReference type="EMBL" id="KAK3094531.1"/>
    </source>
</evidence>
<dbReference type="GO" id="GO:0042407">
    <property type="term" value="P:cristae formation"/>
    <property type="evidence" value="ECO:0007669"/>
    <property type="project" value="TreeGrafter"/>
</dbReference>
<dbReference type="Pfam" id="PF09731">
    <property type="entry name" value="Mitofilin"/>
    <property type="match status" value="1"/>
</dbReference>
<sequence>MTSTSIYNSYTYAGILILLFHIESHVNLVLQSTFVKGPLITGRTSGPVSQRCMATDVPGSRGIGGKVLLVLGIPTAGLAATQVDPVRQVLPEVVTTPIDNVLKPVYELVGVTPPSPPGAGQIVKPVPKPEKSSDPLQEKGLARVIKVETNKESQPAITKKEESKPAPVVSTKSEAPKSAPPVVKKEEQKVTKTVKEEPKKVMTDKVETKKSDPKPAPEATAATVAMGTVAKAVSDKEKAEKEQKQIQEEKAAKNTALEKQINNLLEGVSKSKSDALAAMEKMVESTKQHTEALKKAIEAEGKSDKDSQWKAVSETYKLRQKAEELSNKIVNEARTEIDKVRQVVSEAQTDNLTKDNKSLIRTLETLDKTQDELKIAGSKVVKSIEESSAMQRVKEMVEEGKKQFRKELDSIMPELKLADKEKLSEEDLNTLLAHAHKKIEQLQSQLAKSVGLEKEKVKEAMERQRQQDERLLQQKVKSEAEKIRKAYMAEKLKWDENTRVQFEDEMRHVLARQAAAHSEHLKEALLHQEKELDVQMEKKLVMEMLEQRQKFQEEVAGWLARLKGIEKAVTDRAEADKFTQKAKQLWVASVAMSSIVQNGREDKLVWEEKLQPLANEIVSIADASFNHPFISIVLSTIPEEAYLRGVWTEDTLKQRFRKVQNVCKKVALIQDTNSSLMQYFMSYLASYVIHPRISAKKESEEVDIASMDNYDILANAQYWIDEGRFEVAVRYMNQLSGESRQVASDWLKEAKIFLETKQAANALVAFAAAGGLGTMV</sequence>
<comment type="function">
    <text evidence="7">Component of the MICOS complex, a large protein complex of the mitochondrial inner membrane that plays crucial roles in the maintenance of crista junctions, inner membrane architecture, and formation of contact sites to the outer membrane.</text>
</comment>
<feature type="coiled-coil region" evidence="8">
    <location>
        <begin position="425"/>
        <end position="481"/>
    </location>
</feature>
<feature type="region of interest" description="Disordered" evidence="9">
    <location>
        <begin position="116"/>
        <end position="222"/>
    </location>
</feature>
<evidence type="ECO:0000256" key="9">
    <source>
        <dbReference type="SAM" id="MobiDB-lite"/>
    </source>
</evidence>
<evidence type="ECO:0000256" key="6">
    <source>
        <dbReference type="ARBA" id="ARBA00023136"/>
    </source>
</evidence>
<feature type="compositionally biased region" description="Basic and acidic residues" evidence="9">
    <location>
        <begin position="127"/>
        <end position="151"/>
    </location>
</feature>
<accession>A0AA89BTY4</accession>
<evidence type="ECO:0000256" key="7">
    <source>
        <dbReference type="RuleBase" id="RU363000"/>
    </source>
</evidence>
<comment type="subunit">
    <text evidence="7">Component of the mitochondrial contact site and cristae organizing system (MICOS) complex.</text>
</comment>
<evidence type="ECO:0000256" key="2">
    <source>
        <dbReference type="ARBA" id="ARBA00022692"/>
    </source>
</evidence>
<proteinExistence type="inferred from homology"/>
<name>A0AA89BTY4_PINIB</name>
<comment type="subcellular location">
    <subcellularLocation>
        <location evidence="7">Mitochondrion inner membrane</location>
        <topology evidence="7">Single-pass membrane protein</topology>
    </subcellularLocation>
</comment>
<dbReference type="Proteomes" id="UP001186944">
    <property type="component" value="Unassembled WGS sequence"/>
</dbReference>
<keyword evidence="5 7" id="KW-0496">Mitochondrion</keyword>
<feature type="coiled-coil region" evidence="8">
    <location>
        <begin position="229"/>
        <end position="259"/>
    </location>
</feature>
<evidence type="ECO:0000256" key="1">
    <source>
        <dbReference type="ARBA" id="ARBA00010877"/>
    </source>
</evidence>
<evidence type="ECO:0000256" key="8">
    <source>
        <dbReference type="SAM" id="Coils"/>
    </source>
</evidence>